<protein>
    <submittedName>
        <fullName evidence="1">Uncharacterized protein</fullName>
    </submittedName>
</protein>
<dbReference type="AlphaFoldDB" id="A0A8X6NYI3"/>
<sequence>MKILNPLIGYKPEVAMKLVAIEYDEFERVNQINADEYQIVFDAGLGRFPGEVHLETDSTIKPLKRHDVPDRPWQKFGIDIFLLKDRRYLVAVDYLNQFKGRFLTKYCLLYSNKQIKTPFYKV</sequence>
<dbReference type="OrthoDB" id="10055530at2759"/>
<dbReference type="Proteomes" id="UP000887013">
    <property type="component" value="Unassembled WGS sequence"/>
</dbReference>
<comment type="caution">
    <text evidence="1">The sequence shown here is derived from an EMBL/GenBank/DDBJ whole genome shotgun (WGS) entry which is preliminary data.</text>
</comment>
<name>A0A8X6NYI3_NEPPI</name>
<evidence type="ECO:0000313" key="2">
    <source>
        <dbReference type="Proteomes" id="UP000887013"/>
    </source>
</evidence>
<accession>A0A8X6NYI3</accession>
<keyword evidence="2" id="KW-1185">Reference proteome</keyword>
<evidence type="ECO:0000313" key="1">
    <source>
        <dbReference type="EMBL" id="GFT42690.1"/>
    </source>
</evidence>
<gene>
    <name evidence="1" type="ORF">NPIL_176541</name>
</gene>
<organism evidence="1 2">
    <name type="scientific">Nephila pilipes</name>
    <name type="common">Giant wood spider</name>
    <name type="synonym">Nephila maculata</name>
    <dbReference type="NCBI Taxonomy" id="299642"/>
    <lineage>
        <taxon>Eukaryota</taxon>
        <taxon>Metazoa</taxon>
        <taxon>Ecdysozoa</taxon>
        <taxon>Arthropoda</taxon>
        <taxon>Chelicerata</taxon>
        <taxon>Arachnida</taxon>
        <taxon>Araneae</taxon>
        <taxon>Araneomorphae</taxon>
        <taxon>Entelegynae</taxon>
        <taxon>Araneoidea</taxon>
        <taxon>Nephilidae</taxon>
        <taxon>Nephila</taxon>
    </lineage>
</organism>
<reference evidence="1" key="1">
    <citation type="submission" date="2020-08" db="EMBL/GenBank/DDBJ databases">
        <title>Multicomponent nature underlies the extraordinary mechanical properties of spider dragline silk.</title>
        <authorList>
            <person name="Kono N."/>
            <person name="Nakamura H."/>
            <person name="Mori M."/>
            <person name="Yoshida Y."/>
            <person name="Ohtoshi R."/>
            <person name="Malay A.D."/>
            <person name="Moran D.A.P."/>
            <person name="Tomita M."/>
            <person name="Numata K."/>
            <person name="Arakawa K."/>
        </authorList>
    </citation>
    <scope>NUCLEOTIDE SEQUENCE</scope>
</reference>
<proteinExistence type="predicted"/>
<dbReference type="EMBL" id="BMAW01015231">
    <property type="protein sequence ID" value="GFT42690.1"/>
    <property type="molecule type" value="Genomic_DNA"/>
</dbReference>